<accession>A0A0L7KJN7</accession>
<dbReference type="Proteomes" id="UP000037510">
    <property type="component" value="Unassembled WGS sequence"/>
</dbReference>
<feature type="non-terminal residue" evidence="4">
    <location>
        <position position="134"/>
    </location>
</feature>
<comment type="cofactor">
    <cofactor evidence="1">
        <name>a divalent metal cation</name>
        <dbReference type="ChEBI" id="CHEBI:60240"/>
    </cofactor>
</comment>
<proteinExistence type="predicted"/>
<protein>
    <recommendedName>
        <fullName evidence="3">DDE Tnp4 domain-containing protein</fullName>
    </recommendedName>
</protein>
<evidence type="ECO:0000313" key="4">
    <source>
        <dbReference type="EMBL" id="KOB63119.1"/>
    </source>
</evidence>
<dbReference type="EMBL" id="JTDY01009659">
    <property type="protein sequence ID" value="KOB63119.1"/>
    <property type="molecule type" value="Genomic_DNA"/>
</dbReference>
<dbReference type="GO" id="GO:0046872">
    <property type="term" value="F:metal ion binding"/>
    <property type="evidence" value="ECO:0007669"/>
    <property type="project" value="UniProtKB-KW"/>
</dbReference>
<evidence type="ECO:0000256" key="1">
    <source>
        <dbReference type="ARBA" id="ARBA00001968"/>
    </source>
</evidence>
<organism evidence="4 5">
    <name type="scientific">Operophtera brumata</name>
    <name type="common">Winter moth</name>
    <name type="synonym">Phalaena brumata</name>
    <dbReference type="NCBI Taxonomy" id="104452"/>
    <lineage>
        <taxon>Eukaryota</taxon>
        <taxon>Metazoa</taxon>
        <taxon>Ecdysozoa</taxon>
        <taxon>Arthropoda</taxon>
        <taxon>Hexapoda</taxon>
        <taxon>Insecta</taxon>
        <taxon>Pterygota</taxon>
        <taxon>Neoptera</taxon>
        <taxon>Endopterygota</taxon>
        <taxon>Lepidoptera</taxon>
        <taxon>Glossata</taxon>
        <taxon>Ditrysia</taxon>
        <taxon>Geometroidea</taxon>
        <taxon>Geometridae</taxon>
        <taxon>Larentiinae</taxon>
        <taxon>Operophtera</taxon>
    </lineage>
</organism>
<dbReference type="Pfam" id="PF13359">
    <property type="entry name" value="DDE_Tnp_4"/>
    <property type="match status" value="1"/>
</dbReference>
<evidence type="ECO:0000259" key="3">
    <source>
        <dbReference type="Pfam" id="PF13359"/>
    </source>
</evidence>
<dbReference type="STRING" id="104452.A0A0L7KJN7"/>
<sequence>RLIPGVLGCIYGSNLHIFTPKKEIEDLFFCRKHFYSINIQMICDSECIILNVNPKYGGATHDAFIWENSAANECMSLGLHLWVTFPYFYPKKEIEDLFFCRKHFYSINIQMICDSECIILNVNPKYGMGVGKVL</sequence>
<keyword evidence="2" id="KW-0479">Metal-binding</keyword>
<comment type="caution">
    <text evidence="4">The sequence shown here is derived from an EMBL/GenBank/DDBJ whole genome shotgun (WGS) entry which is preliminary data.</text>
</comment>
<reference evidence="4 5" key="1">
    <citation type="journal article" date="2015" name="Genome Biol. Evol.">
        <title>The genome of winter moth (Operophtera brumata) provides a genomic perspective on sexual dimorphism and phenology.</title>
        <authorList>
            <person name="Derks M.F."/>
            <person name="Smit S."/>
            <person name="Salis L."/>
            <person name="Schijlen E."/>
            <person name="Bossers A."/>
            <person name="Mateman C."/>
            <person name="Pijl A.S."/>
            <person name="de Ridder D."/>
            <person name="Groenen M.A."/>
            <person name="Visser M.E."/>
            <person name="Megens H.J."/>
        </authorList>
    </citation>
    <scope>NUCLEOTIDE SEQUENCE [LARGE SCALE GENOMIC DNA]</scope>
    <source>
        <strain evidence="4">WM2013NL</strain>
        <tissue evidence="4">Head and thorax</tissue>
    </source>
</reference>
<feature type="non-terminal residue" evidence="4">
    <location>
        <position position="1"/>
    </location>
</feature>
<feature type="domain" description="DDE Tnp4" evidence="3">
    <location>
        <begin position="11"/>
        <end position="76"/>
    </location>
</feature>
<dbReference type="InterPro" id="IPR027806">
    <property type="entry name" value="HARBI1_dom"/>
</dbReference>
<gene>
    <name evidence="4" type="ORF">OBRU01_23571</name>
</gene>
<dbReference type="AlphaFoldDB" id="A0A0L7KJN7"/>
<evidence type="ECO:0000256" key="2">
    <source>
        <dbReference type="ARBA" id="ARBA00022723"/>
    </source>
</evidence>
<keyword evidence="5" id="KW-1185">Reference proteome</keyword>
<evidence type="ECO:0000313" key="5">
    <source>
        <dbReference type="Proteomes" id="UP000037510"/>
    </source>
</evidence>
<name>A0A0L7KJN7_OPEBR</name>